<feature type="compositionally biased region" description="Low complexity" evidence="3">
    <location>
        <begin position="969"/>
        <end position="982"/>
    </location>
</feature>
<reference evidence="5" key="3">
    <citation type="submission" date="2025-09" db="UniProtKB">
        <authorList>
            <consortium name="Ensembl"/>
        </authorList>
    </citation>
    <scope>IDENTIFICATION</scope>
</reference>
<dbReference type="Proteomes" id="UP000694620">
    <property type="component" value="Chromosome 14"/>
</dbReference>
<feature type="compositionally biased region" description="Polar residues" evidence="3">
    <location>
        <begin position="920"/>
        <end position="937"/>
    </location>
</feature>
<feature type="compositionally biased region" description="Polar residues" evidence="3">
    <location>
        <begin position="1089"/>
        <end position="1105"/>
    </location>
</feature>
<feature type="region of interest" description="Disordered" evidence="3">
    <location>
        <begin position="1402"/>
        <end position="1421"/>
    </location>
</feature>
<protein>
    <submittedName>
        <fullName evidence="5">AT-hook DNA binding motif containing 1</fullName>
    </submittedName>
</protein>
<feature type="region of interest" description="Disordered" evidence="3">
    <location>
        <begin position="1071"/>
        <end position="1105"/>
    </location>
</feature>
<reference evidence="5" key="2">
    <citation type="submission" date="2025-08" db="UniProtKB">
        <authorList>
            <consortium name="Ensembl"/>
        </authorList>
    </citation>
    <scope>IDENTIFICATION</scope>
</reference>
<proteinExistence type="predicted"/>
<feature type="compositionally biased region" description="Low complexity" evidence="3">
    <location>
        <begin position="1331"/>
        <end position="1351"/>
    </location>
</feature>
<evidence type="ECO:0000256" key="1">
    <source>
        <dbReference type="ARBA" id="ARBA00004123"/>
    </source>
</evidence>
<feature type="compositionally biased region" description="Polar residues" evidence="3">
    <location>
        <begin position="954"/>
        <end position="965"/>
    </location>
</feature>
<evidence type="ECO:0000256" key="2">
    <source>
        <dbReference type="ARBA" id="ARBA00023242"/>
    </source>
</evidence>
<keyword evidence="2" id="KW-0539">Nucleus</keyword>
<feature type="region of interest" description="Disordered" evidence="3">
    <location>
        <begin position="744"/>
        <end position="825"/>
    </location>
</feature>
<dbReference type="GeneTree" id="ENSGT00390000018883"/>
<feature type="compositionally biased region" description="Low complexity" evidence="3">
    <location>
        <begin position="995"/>
        <end position="1006"/>
    </location>
</feature>
<gene>
    <name evidence="5" type="primary">AHDC1</name>
</gene>
<feature type="domain" description="DUF4683" evidence="4">
    <location>
        <begin position="630"/>
        <end position="686"/>
    </location>
</feature>
<feature type="compositionally biased region" description="Polar residues" evidence="3">
    <location>
        <begin position="1179"/>
        <end position="1193"/>
    </location>
</feature>
<dbReference type="InterPro" id="IPR039225">
    <property type="entry name" value="AHDC1"/>
</dbReference>
<evidence type="ECO:0000313" key="6">
    <source>
        <dbReference type="Proteomes" id="UP000694620"/>
    </source>
</evidence>
<feature type="region of interest" description="Disordered" evidence="3">
    <location>
        <begin position="914"/>
        <end position="1041"/>
    </location>
</feature>
<feature type="compositionally biased region" description="Polar residues" evidence="3">
    <location>
        <begin position="1362"/>
        <end position="1375"/>
    </location>
</feature>
<dbReference type="Pfam" id="PF15735">
    <property type="entry name" value="DUF4683"/>
    <property type="match status" value="1"/>
</dbReference>
<feature type="compositionally biased region" description="Basic residues" evidence="3">
    <location>
        <begin position="779"/>
        <end position="788"/>
    </location>
</feature>
<dbReference type="PANTHER" id="PTHR15617">
    <property type="entry name" value="TRANSCRIPTION FACTOR GIBBIN"/>
    <property type="match status" value="1"/>
</dbReference>
<feature type="compositionally biased region" description="Polar residues" evidence="3">
    <location>
        <begin position="1228"/>
        <end position="1238"/>
    </location>
</feature>
<organism evidence="5 6">
    <name type="scientific">Erpetoichthys calabaricus</name>
    <name type="common">Rope fish</name>
    <name type="synonym">Calamoichthys calabaricus</name>
    <dbReference type="NCBI Taxonomy" id="27687"/>
    <lineage>
        <taxon>Eukaryota</taxon>
        <taxon>Metazoa</taxon>
        <taxon>Chordata</taxon>
        <taxon>Craniata</taxon>
        <taxon>Vertebrata</taxon>
        <taxon>Euteleostomi</taxon>
        <taxon>Actinopterygii</taxon>
        <taxon>Polypteriformes</taxon>
        <taxon>Polypteridae</taxon>
        <taxon>Erpetoichthys</taxon>
    </lineage>
</organism>
<feature type="compositionally biased region" description="Polar residues" evidence="3">
    <location>
        <begin position="1027"/>
        <end position="1041"/>
    </location>
</feature>
<dbReference type="InterPro" id="IPR032757">
    <property type="entry name" value="DUF4683"/>
</dbReference>
<keyword evidence="6" id="KW-1185">Reference proteome</keyword>
<feature type="region of interest" description="Disordered" evidence="3">
    <location>
        <begin position="670"/>
        <end position="696"/>
    </location>
</feature>
<feature type="compositionally biased region" description="Low complexity" evidence="3">
    <location>
        <begin position="1166"/>
        <end position="1178"/>
    </location>
</feature>
<feature type="compositionally biased region" description="Polar residues" evidence="3">
    <location>
        <begin position="687"/>
        <end position="696"/>
    </location>
</feature>
<dbReference type="GO" id="GO:0005634">
    <property type="term" value="C:nucleus"/>
    <property type="evidence" value="ECO:0007669"/>
    <property type="project" value="UniProtKB-SubCell"/>
</dbReference>
<accession>A0A8C4T266</accession>
<feature type="region of interest" description="Disordered" evidence="3">
    <location>
        <begin position="1521"/>
        <end position="1541"/>
    </location>
</feature>
<feature type="compositionally biased region" description="Polar residues" evidence="3">
    <location>
        <begin position="795"/>
        <end position="825"/>
    </location>
</feature>
<dbReference type="PANTHER" id="PTHR15617:SF1">
    <property type="entry name" value="TRANSCRIPTION FACTOR GIBBIN"/>
    <property type="match status" value="1"/>
</dbReference>
<feature type="compositionally biased region" description="Basic and acidic residues" evidence="3">
    <location>
        <begin position="38"/>
        <end position="51"/>
    </location>
</feature>
<feature type="region of interest" description="Disordered" evidence="3">
    <location>
        <begin position="34"/>
        <end position="94"/>
    </location>
</feature>
<comment type="subcellular location">
    <subcellularLocation>
        <location evidence="1">Nucleus</location>
    </subcellularLocation>
</comment>
<feature type="region of interest" description="Disordered" evidence="3">
    <location>
        <begin position="631"/>
        <end position="652"/>
    </location>
</feature>
<feature type="region of interest" description="Disordered" evidence="3">
    <location>
        <begin position="1228"/>
        <end position="1376"/>
    </location>
</feature>
<sequence length="1619" mass="177194">MKKDMKQKIRTCSPLTCLALTSDDCNSLDSAMGPDLSCQERKNDNEKKDLLAPEGQNGDAKENNPLPYSPLQHCNRSDLPLHSSGHDSAQEEDAASLSLLDRLNRSQQGLAEELLEGTEDNEQTLKNLSSSMLLSPDRGNIDNILSLLQRKCGNGRINLCPVVQLIDITKDKGRLSEDLQSSGVKLDCTDLGEEGCCEDNQQGDKMEMPSEMSSMHYNFFSSPSLANGIRSPEEKILKKPRIGPRGRRRHIAQQRELQHMTPQPEVQQQDLMPDPIQQASQKEELETQPEVAPALLVSQEEIVTLDVTEEQPLTMPQEIIAPLEPVEPMEEIPVHSPMTANPIILECQPIDIIPTSMPMTNVNATIVHASTPEVKENTLVSQLQQQISEKDNSSMTQTPETERKYSLRSLHRPRIQCHLRKSSRLRRSLAGCTKERKNRMPAPSVDVPLQIIEEPLQLLDDDCEKAQGDFRQGSNDQDGIIELKSYDTEQEGSEVPIESLIELEAEPLEETDMTRGKKRGRCVGVRKIVVKVARIPVNMGRRSKSYKISSVENPAVLDTMTGIEGKEANKGPPREPAALLKMKNNGKNVMVMFPPGELPVILKRRRGRPPKQVPPGQPDPRLIKANEVKKPRRRRRVKLASPQPSYVADTNDAKTDYGDVLSKLAFLNRQPPTTGRCSPPRCWTPTEPKNTLQSPDTPNIAILIQRLQGFRRRGGRAGCMGGRGGLANANESFKRSFSDFFETIGKKRKSPPSDSHFPRKRGRAASVHSYTAPSAEKVIRKRRPRKNGILKGAQQGMNQDSDWSKGSSWPTKSEGRQNQAEKSYGYQNLTSSRSFVACDAAKGGFYSSQTQGNQESQGLFTGYFRSLLDSDDSSDLIDFSMSSQSSRAESHKLPGCFETANAAQCQRWSPVYQKRCPKASPNSSESVSQASNLSRSAYPQGGTGTGTGTTTGTYSLSQTSPTSFQKMVPPLSLSRSPSSPHPAGSFSHYPGFGSGSQSMSSTSNASLPTMKQFEGQRNPDCSFPYGTGSSKPLQVSPGSSSSTCFAGLQGTNPLGKCIYSSGHFQGIAHTPSLQGENHGRTASPGNFMHTKNTNESFPSSPESCRQYSSTAQWGYRPSYPGSGGVWNTDSFRPHFPGSFDYGTYNEPKDILDISNYTPQKVKQRSFSETFSESSSDSSHFGQQAPVASTGSSYKQHDPPPPPPASAESQSSLSSLEKLMMDWNETSSAPSYNWNQSVLFQGGTKPGRGRRKKAETQAEACHLGFPPVPSPSSSSSPIPGPKRGSMGGRHPRGSRGGFSSCRRERTTLAKPKAHKQPNQPSAMPLFQDSPDLGMDYYSGDSSSMSPLSSQSQNLGLSEREQCGYSSPYSVNPSTPSSEEKFTQIFHNETASLSPVVGLQLESKSFQSPPSKPPHPYGGHSKAFSPNCSPTLAYKDSNSLMPCDARRLLSCAAQSPHRVGKDMPGSQYDSPPYSSSAYWYQQSSSLTGSPHHYEKRDEFLERNNIMGTSPHLLNSISLGRTEKDTQEMPRGGPLRPTSSYPPLSVGPNPLVASSSAAVEMNSPPSGLNDPGLQVSLETYHLRYPSLQTHGQAGLSLSSHHGGVLSQLLDQHAEDTFTVTSL</sequence>
<feature type="region of interest" description="Disordered" evidence="3">
    <location>
        <begin position="1164"/>
        <end position="1213"/>
    </location>
</feature>
<name>A0A8C4T266_ERPCA</name>
<evidence type="ECO:0000313" key="5">
    <source>
        <dbReference type="Ensembl" id="ENSECRP00000025887.1"/>
    </source>
</evidence>
<evidence type="ECO:0000259" key="4">
    <source>
        <dbReference type="Pfam" id="PF15735"/>
    </source>
</evidence>
<dbReference type="Ensembl" id="ENSECRT00000026430.1">
    <property type="protein sequence ID" value="ENSECRP00000025887.1"/>
    <property type="gene ID" value="ENSECRG00000017501.1"/>
</dbReference>
<evidence type="ECO:0000256" key="3">
    <source>
        <dbReference type="SAM" id="MobiDB-lite"/>
    </source>
</evidence>
<reference evidence="5" key="1">
    <citation type="submission" date="2021-06" db="EMBL/GenBank/DDBJ databases">
        <authorList>
            <consortium name="Wellcome Sanger Institute Data Sharing"/>
        </authorList>
    </citation>
    <scope>NUCLEOTIDE SEQUENCE [LARGE SCALE GENOMIC DNA]</scope>
</reference>